<dbReference type="GO" id="GO:0071766">
    <property type="term" value="P:Actinobacterium-type cell wall biogenesis"/>
    <property type="evidence" value="ECO:0007669"/>
    <property type="project" value="UniProtKB-ARBA"/>
</dbReference>
<organism evidence="7 8">
    <name type="scientific">Mycolicibacillus koreensis</name>
    <dbReference type="NCBI Taxonomy" id="1069220"/>
    <lineage>
        <taxon>Bacteria</taxon>
        <taxon>Bacillati</taxon>
        <taxon>Actinomycetota</taxon>
        <taxon>Actinomycetes</taxon>
        <taxon>Mycobacteriales</taxon>
        <taxon>Mycobacteriaceae</taxon>
        <taxon>Mycolicibacillus</taxon>
    </lineage>
</organism>
<evidence type="ECO:0000256" key="3">
    <source>
        <dbReference type="ARBA" id="ARBA00022832"/>
    </source>
</evidence>
<dbReference type="InterPro" id="IPR042099">
    <property type="entry name" value="ANL_N_sf"/>
</dbReference>
<dbReference type="Gene3D" id="3.30.300.30">
    <property type="match status" value="1"/>
</dbReference>
<dbReference type="RefSeq" id="WP_069390909.1">
    <property type="nucleotide sequence ID" value="NZ_AP022594.1"/>
</dbReference>
<dbReference type="GO" id="GO:0005886">
    <property type="term" value="C:plasma membrane"/>
    <property type="evidence" value="ECO:0007669"/>
    <property type="project" value="TreeGrafter"/>
</dbReference>
<dbReference type="InterPro" id="IPR045851">
    <property type="entry name" value="AMP-bd_C_sf"/>
</dbReference>
<proteinExistence type="inferred from homology"/>
<evidence type="ECO:0000259" key="5">
    <source>
        <dbReference type="Pfam" id="PF00501"/>
    </source>
</evidence>
<dbReference type="AlphaFoldDB" id="A0A7I7S9D7"/>
<accession>A0A7I7S9D7</accession>
<keyword evidence="4" id="KW-0443">Lipid metabolism</keyword>
<dbReference type="Pfam" id="PF23024">
    <property type="entry name" value="AMP-dom_DIP2-like"/>
    <property type="match status" value="1"/>
</dbReference>
<feature type="domain" description="AMP-binding enzyme C-terminal" evidence="6">
    <location>
        <begin position="499"/>
        <end position="609"/>
    </location>
</feature>
<dbReference type="OrthoDB" id="3671040at2"/>
<evidence type="ECO:0000259" key="6">
    <source>
        <dbReference type="Pfam" id="PF23024"/>
    </source>
</evidence>
<dbReference type="PANTHER" id="PTHR22754:SF32">
    <property type="entry name" value="DISCO-INTERACTING PROTEIN 2"/>
    <property type="match status" value="1"/>
</dbReference>
<reference evidence="7 8" key="1">
    <citation type="submission" date="2017-04" db="EMBL/GenBank/DDBJ databases">
        <title>The new phylogeny of genus Mycobacterium.</title>
        <authorList>
            <person name="Tortoli E."/>
            <person name="Trovato A."/>
            <person name="Cirillo D.M."/>
        </authorList>
    </citation>
    <scope>NUCLEOTIDE SEQUENCE [LARGE SCALE GENOMIC DNA]</scope>
    <source>
        <strain evidence="7 8">KCTC 19819</strain>
    </source>
</reference>
<dbReference type="Gene3D" id="3.40.50.12780">
    <property type="entry name" value="N-terminal domain of ligase-like"/>
    <property type="match status" value="1"/>
</dbReference>
<gene>
    <name evidence="7" type="ORF">B8W67_04505</name>
</gene>
<sequence>MDGAPAQQFAAPDGLLRIEDTLDADGEISLPDGTTLISLIERNIASVGDTLAFRYLDFTGGDDPRVHEWTWKQLGVRLAAVAARLQHHAGPGERVAVLAPQGLDYVAGFFAAIKAGTIAVPLFAPELPGHAERLETALADCTPSVVLTTAAARAGVEEFLHRLTSVCQPRILVIDEIPDSAGAEFTPVMLDVDSVSHLQYTSGATRPPVGVEVTHRAVGTNLVQMILSIDLLNRNTHGVSWLPLYHDMGLSMLGFPTVYGGHSTLMSPAAFIRRPLRWIQALSDGSREGQVVTAAPNLAYELTAQRGLPGPDDQIDLTNVVMIIGSEPVSMEAITTFTTAFAPYGLARTAIKPSYGIAEATLMIATTAPDVEARAVYFDRRQLGEGRAVLVAADAPEAVIHVPCGQLARSLRAVIVDPQSRTELPDGHIGEIWLHGDNVARGYWDRPEESRAAFAAVLVNRLSSGSHADGVLAQAHWLRTGDLGVFLDDELYVTGRMADLVRLGGRDHYPHDIEATVAEAAPMVRSGYVVAFTAPDRDGEPQLVIVAERARGTRRTDPRPAAEAIGAAVARVHGLTVTDVRFVQAGAIPRTTSGKLARRACRAAYLQGAL</sequence>
<feature type="domain" description="AMP-dependent synthetase/ligase" evidence="5">
    <location>
        <begin position="48"/>
        <end position="444"/>
    </location>
</feature>
<dbReference type="GO" id="GO:0016874">
    <property type="term" value="F:ligase activity"/>
    <property type="evidence" value="ECO:0007669"/>
    <property type="project" value="UniProtKB-KW"/>
</dbReference>
<protein>
    <submittedName>
        <fullName evidence="7">Fatty-acid--CoA ligase</fullName>
    </submittedName>
</protein>
<comment type="caution">
    <text evidence="7">The sequence shown here is derived from an EMBL/GenBank/DDBJ whole genome shotgun (WGS) entry which is preliminary data.</text>
</comment>
<dbReference type="NCBIfam" id="NF009124">
    <property type="entry name" value="PRK12476.1"/>
    <property type="match status" value="1"/>
</dbReference>
<keyword evidence="2 7" id="KW-0436">Ligase</keyword>
<dbReference type="Pfam" id="PF00501">
    <property type="entry name" value="AMP-binding"/>
    <property type="match status" value="1"/>
</dbReference>
<comment type="similarity">
    <text evidence="1">Belongs to the ATP-dependent AMP-binding enzyme family.</text>
</comment>
<dbReference type="PANTHER" id="PTHR22754">
    <property type="entry name" value="DISCO-INTERACTING PROTEIN 2 DIP2 -RELATED"/>
    <property type="match status" value="1"/>
</dbReference>
<name>A0A7I7S9D7_9MYCO</name>
<dbReference type="Proteomes" id="UP000193577">
    <property type="component" value="Unassembled WGS sequence"/>
</dbReference>
<evidence type="ECO:0000313" key="8">
    <source>
        <dbReference type="Proteomes" id="UP000193577"/>
    </source>
</evidence>
<dbReference type="InterPro" id="IPR040097">
    <property type="entry name" value="FAAL/FAAC"/>
</dbReference>
<dbReference type="EMBL" id="NCXO01000006">
    <property type="protein sequence ID" value="OSC35055.1"/>
    <property type="molecule type" value="Genomic_DNA"/>
</dbReference>
<keyword evidence="3" id="KW-0276">Fatty acid metabolism</keyword>
<keyword evidence="8" id="KW-1185">Reference proteome</keyword>
<dbReference type="SUPFAM" id="SSF56801">
    <property type="entry name" value="Acetyl-CoA synthetase-like"/>
    <property type="match status" value="1"/>
</dbReference>
<dbReference type="GO" id="GO:0070566">
    <property type="term" value="F:adenylyltransferase activity"/>
    <property type="evidence" value="ECO:0007669"/>
    <property type="project" value="TreeGrafter"/>
</dbReference>
<evidence type="ECO:0000256" key="1">
    <source>
        <dbReference type="ARBA" id="ARBA00006432"/>
    </source>
</evidence>
<evidence type="ECO:0000313" key="7">
    <source>
        <dbReference type="EMBL" id="OSC35055.1"/>
    </source>
</evidence>
<dbReference type="CDD" id="cd05931">
    <property type="entry name" value="FAAL"/>
    <property type="match status" value="1"/>
</dbReference>
<dbReference type="GO" id="GO:0006633">
    <property type="term" value="P:fatty acid biosynthetic process"/>
    <property type="evidence" value="ECO:0007669"/>
    <property type="project" value="TreeGrafter"/>
</dbReference>
<evidence type="ECO:0000256" key="2">
    <source>
        <dbReference type="ARBA" id="ARBA00022598"/>
    </source>
</evidence>
<evidence type="ECO:0000256" key="4">
    <source>
        <dbReference type="ARBA" id="ARBA00023098"/>
    </source>
</evidence>
<dbReference type="InterPro" id="IPR025110">
    <property type="entry name" value="AMP-bd_C"/>
</dbReference>
<dbReference type="InterPro" id="IPR000873">
    <property type="entry name" value="AMP-dep_synth/lig_dom"/>
</dbReference>
<dbReference type="FunFam" id="3.40.50.12780:FF:000013">
    <property type="entry name" value="Long-chain-fatty-acid--AMP ligase FadD32"/>
    <property type="match status" value="1"/>
</dbReference>